<evidence type="ECO:0000313" key="1">
    <source>
        <dbReference type="EMBL" id="KAF3702877.1"/>
    </source>
</evidence>
<dbReference type="EMBL" id="CM015729">
    <property type="protein sequence ID" value="KAF3702877.1"/>
    <property type="molecule type" value="Genomic_DNA"/>
</dbReference>
<evidence type="ECO:0000313" key="2">
    <source>
        <dbReference type="Proteomes" id="UP000503349"/>
    </source>
</evidence>
<reference evidence="2" key="2">
    <citation type="submission" date="2019-02" db="EMBL/GenBank/DDBJ databases">
        <title>Opniocepnalus argus Var Kimnra genome.</title>
        <authorList>
            <person name="Zhou C."/>
            <person name="Xiao S."/>
        </authorList>
    </citation>
    <scope>NUCLEOTIDE SEQUENCE [LARGE SCALE GENOMIC DNA]</scope>
</reference>
<sequence length="153" mass="16622">MKKFNIRKVLDGLKEVSSSTQSVQVGPQENHLIQETLQSEHFQLCKAAVPCGSSFGQLHAWEAAAGPLCVLLPVRQPLPAHYGVMKCRPHGCPSFPLAGSYGCDSAWFIWVGKRRRLIPVAIKPATSLIPPKTVLCLMPTTDSGAFSTVQLGR</sequence>
<protein>
    <submittedName>
        <fullName evidence="1">Syntaxin-binding protein 5 Lethal(2) giant larvae protein-like protein 3 Tomosyn-1</fullName>
    </submittedName>
</protein>
<reference evidence="1 2" key="1">
    <citation type="submission" date="2019-02" db="EMBL/GenBank/DDBJ databases">
        <title>Opniocepnalus argus genome.</title>
        <authorList>
            <person name="Zhou C."/>
            <person name="Xiao S."/>
        </authorList>
    </citation>
    <scope>NUCLEOTIDE SEQUENCE [LARGE SCALE GENOMIC DNA]</scope>
    <source>
        <strain evidence="1">OARG1902GOOAL</strain>
        <tissue evidence="1">Muscle</tissue>
    </source>
</reference>
<dbReference type="Proteomes" id="UP000503349">
    <property type="component" value="Chromosome 18"/>
</dbReference>
<name>A0A6G1QK91_CHAAH</name>
<accession>A0A6G1QK91</accession>
<organism evidence="1 2">
    <name type="scientific">Channa argus</name>
    <name type="common">Northern snakehead</name>
    <name type="synonym">Ophicephalus argus</name>
    <dbReference type="NCBI Taxonomy" id="215402"/>
    <lineage>
        <taxon>Eukaryota</taxon>
        <taxon>Metazoa</taxon>
        <taxon>Chordata</taxon>
        <taxon>Craniata</taxon>
        <taxon>Vertebrata</taxon>
        <taxon>Euteleostomi</taxon>
        <taxon>Actinopterygii</taxon>
        <taxon>Neopterygii</taxon>
        <taxon>Teleostei</taxon>
        <taxon>Neoteleostei</taxon>
        <taxon>Acanthomorphata</taxon>
        <taxon>Anabantaria</taxon>
        <taxon>Anabantiformes</taxon>
        <taxon>Channoidei</taxon>
        <taxon>Channidae</taxon>
        <taxon>Channa</taxon>
    </lineage>
</organism>
<keyword evidence="2" id="KW-1185">Reference proteome</keyword>
<dbReference type="AlphaFoldDB" id="A0A6G1QK91"/>
<proteinExistence type="predicted"/>
<gene>
    <name evidence="1" type="ORF">EXN66_Car018565</name>
</gene>